<feature type="domain" description="Cas12f1-like TNB" evidence="2">
    <location>
        <begin position="24"/>
        <end position="72"/>
    </location>
</feature>
<sequence length="72" mass="8279">MEDLAVSNLVKNHCLAWSINHAGWSQFRQWIEYNACKFNRDAVAVRPHYTSQKCSKCGAIVKKSLSTRTYIC</sequence>
<evidence type="ECO:0000313" key="3">
    <source>
        <dbReference type="EMBL" id="GET43091.1"/>
    </source>
</evidence>
<organism evidence="3 4">
    <name type="scientific">Microseira wollei NIES-4236</name>
    <dbReference type="NCBI Taxonomy" id="2530354"/>
    <lineage>
        <taxon>Bacteria</taxon>
        <taxon>Bacillati</taxon>
        <taxon>Cyanobacteriota</taxon>
        <taxon>Cyanophyceae</taxon>
        <taxon>Oscillatoriophycideae</taxon>
        <taxon>Aerosakkonematales</taxon>
        <taxon>Aerosakkonemataceae</taxon>
        <taxon>Microseira</taxon>
    </lineage>
</organism>
<comment type="caution">
    <text evidence="3">The sequence shown here is derived from an EMBL/GenBank/DDBJ whole genome shotgun (WGS) entry which is preliminary data.</text>
</comment>
<dbReference type="GO" id="GO:0003677">
    <property type="term" value="F:DNA binding"/>
    <property type="evidence" value="ECO:0007669"/>
    <property type="project" value="UniProtKB-KW"/>
</dbReference>
<evidence type="ECO:0000259" key="2">
    <source>
        <dbReference type="Pfam" id="PF07282"/>
    </source>
</evidence>
<gene>
    <name evidence="3" type="ORF">MiSe_79120</name>
</gene>
<proteinExistence type="predicted"/>
<accession>A0AAV3XQB9</accession>
<dbReference type="Proteomes" id="UP001050975">
    <property type="component" value="Unassembled WGS sequence"/>
</dbReference>
<dbReference type="EMBL" id="BLAY01000199">
    <property type="protein sequence ID" value="GET43091.1"/>
    <property type="molecule type" value="Genomic_DNA"/>
</dbReference>
<name>A0AAV3XQB9_9CYAN</name>
<keyword evidence="1" id="KW-0238">DNA-binding</keyword>
<reference evidence="3" key="1">
    <citation type="submission" date="2019-10" db="EMBL/GenBank/DDBJ databases">
        <title>Draft genome sequece of Microseira wollei NIES-4236.</title>
        <authorList>
            <person name="Yamaguchi H."/>
            <person name="Suzuki S."/>
            <person name="Kawachi M."/>
        </authorList>
    </citation>
    <scope>NUCLEOTIDE SEQUENCE</scope>
    <source>
        <strain evidence="3">NIES-4236</strain>
    </source>
</reference>
<keyword evidence="4" id="KW-1185">Reference proteome</keyword>
<evidence type="ECO:0000256" key="1">
    <source>
        <dbReference type="ARBA" id="ARBA00023125"/>
    </source>
</evidence>
<dbReference type="Pfam" id="PF07282">
    <property type="entry name" value="Cas12f1-like_TNB"/>
    <property type="match status" value="1"/>
</dbReference>
<dbReference type="RefSeq" id="WP_226591549.1">
    <property type="nucleotide sequence ID" value="NZ_BLAY01000199.1"/>
</dbReference>
<dbReference type="InterPro" id="IPR010095">
    <property type="entry name" value="Cas12f1-like_TNB"/>
</dbReference>
<evidence type="ECO:0000313" key="4">
    <source>
        <dbReference type="Proteomes" id="UP001050975"/>
    </source>
</evidence>
<protein>
    <submittedName>
        <fullName evidence="3">IS891/IS1136/IS1341 transposase</fullName>
    </submittedName>
</protein>
<dbReference type="AlphaFoldDB" id="A0AAV3XQB9"/>